<feature type="compositionally biased region" description="Basic and acidic residues" evidence="1">
    <location>
        <begin position="90"/>
        <end position="105"/>
    </location>
</feature>
<feature type="region of interest" description="Disordered" evidence="1">
    <location>
        <begin position="1"/>
        <end position="39"/>
    </location>
</feature>
<keyword evidence="2" id="KW-1133">Transmembrane helix</keyword>
<dbReference type="AlphaFoldDB" id="A0A2V3IEJ4"/>
<keyword evidence="4" id="KW-1185">Reference proteome</keyword>
<dbReference type="EMBL" id="NBIV01000290">
    <property type="protein sequence ID" value="PXF40483.1"/>
    <property type="molecule type" value="Genomic_DNA"/>
</dbReference>
<evidence type="ECO:0000256" key="1">
    <source>
        <dbReference type="SAM" id="MobiDB-lite"/>
    </source>
</evidence>
<name>A0A2V3IEJ4_9FLOR</name>
<dbReference type="Proteomes" id="UP000247409">
    <property type="component" value="Unassembled WGS sequence"/>
</dbReference>
<accession>A0A2V3IEJ4</accession>
<evidence type="ECO:0000313" key="4">
    <source>
        <dbReference type="Proteomes" id="UP000247409"/>
    </source>
</evidence>
<evidence type="ECO:0000313" key="3">
    <source>
        <dbReference type="EMBL" id="PXF40483.1"/>
    </source>
</evidence>
<sequence>MPSVRQPPTSKRRRSSEKNGRRFSVKDSRKQPILPTFHTGSRKSNLTFTFVRIMAVAAMAILIISVSSMIRRAARSRNFTSRYIVPSGSKGDKGNEQTEIPKAESDGTDGNDQAKSVSSDDDVKTDVTSDASAPSADETNTKADEEGQDNVQSGHASLENSNDAGESSEQKKVPYMERASEYIEWYSRDDYMEGSRPICRISKPYVLSNGTILLPDWLSSHEKVLDRCGLGNHGFYSGSTGPQGLSTQNEIDADLVLTVHPERFQEPTHVPSVYLTEHILKSSYLFGVFGGSVRSVDGIGEHHCYTTASETKCDESRPAPDQLKPAIFVPTRIEQAPEGCWSRKYVELLGDAHGNGNGIRHLNTSSLLIKSHKGQIEDLMGTRFRSVMMTPGMFRHLPDNGLKMSRFFSMKTGIHKELESKSSGKCSITIGIATGKEGSPHGIEGGSDLKDKIEELGKYALPEVSLEVKSIDVGPDISFDDHVKQMQILDMYIAGSGDDMSSIGFLHSQASSFELMPFASKPLVHKNLARILGLQYMSFSSKPQDGDFKRCIDGEIFSLRKRGQLPLSEKPDWYAPLMKAWNDAVKDYALSGSSDFDIIGAEKPVNNYHSRACALKQRVEVETDEIARKLVQAVKEKCN</sequence>
<keyword evidence="2" id="KW-0472">Membrane</keyword>
<keyword evidence="2" id="KW-0812">Transmembrane</keyword>
<feature type="compositionally biased region" description="Polar residues" evidence="1">
    <location>
        <begin position="149"/>
        <end position="167"/>
    </location>
</feature>
<feature type="transmembrane region" description="Helical" evidence="2">
    <location>
        <begin position="50"/>
        <end position="70"/>
    </location>
</feature>
<comment type="caution">
    <text evidence="3">The sequence shown here is derived from an EMBL/GenBank/DDBJ whole genome shotgun (WGS) entry which is preliminary data.</text>
</comment>
<feature type="compositionally biased region" description="Basic and acidic residues" evidence="1">
    <location>
        <begin position="16"/>
        <end position="30"/>
    </location>
</feature>
<protein>
    <submittedName>
        <fullName evidence="3">Uncharacterized protein</fullName>
    </submittedName>
</protein>
<dbReference type="OrthoDB" id="10375188at2759"/>
<reference evidence="3 4" key="1">
    <citation type="journal article" date="2018" name="Mol. Biol. Evol.">
        <title>Analysis of the draft genome of the red seaweed Gracilariopsis chorda provides insights into genome size evolution in Rhodophyta.</title>
        <authorList>
            <person name="Lee J."/>
            <person name="Yang E.C."/>
            <person name="Graf L."/>
            <person name="Yang J.H."/>
            <person name="Qiu H."/>
            <person name="Zel Zion U."/>
            <person name="Chan C.X."/>
            <person name="Stephens T.G."/>
            <person name="Weber A.P.M."/>
            <person name="Boo G.H."/>
            <person name="Boo S.M."/>
            <person name="Kim K.M."/>
            <person name="Shin Y."/>
            <person name="Jung M."/>
            <person name="Lee S.J."/>
            <person name="Yim H.S."/>
            <person name="Lee J.H."/>
            <person name="Bhattacharya D."/>
            <person name="Yoon H.S."/>
        </authorList>
    </citation>
    <scope>NUCLEOTIDE SEQUENCE [LARGE SCALE GENOMIC DNA]</scope>
    <source>
        <strain evidence="3 4">SKKU-2015</strain>
        <tissue evidence="3">Whole body</tissue>
    </source>
</reference>
<proteinExistence type="predicted"/>
<feature type="region of interest" description="Disordered" evidence="1">
    <location>
        <begin position="83"/>
        <end position="175"/>
    </location>
</feature>
<organism evidence="3 4">
    <name type="scientific">Gracilariopsis chorda</name>
    <dbReference type="NCBI Taxonomy" id="448386"/>
    <lineage>
        <taxon>Eukaryota</taxon>
        <taxon>Rhodophyta</taxon>
        <taxon>Florideophyceae</taxon>
        <taxon>Rhodymeniophycidae</taxon>
        <taxon>Gracilariales</taxon>
        <taxon>Gracilariaceae</taxon>
        <taxon>Gracilariopsis</taxon>
    </lineage>
</organism>
<gene>
    <name evidence="3" type="ORF">BWQ96_09806</name>
</gene>
<evidence type="ECO:0000256" key="2">
    <source>
        <dbReference type="SAM" id="Phobius"/>
    </source>
</evidence>